<evidence type="ECO:0000313" key="4">
    <source>
        <dbReference type="Proteomes" id="UP000095230"/>
    </source>
</evidence>
<keyword evidence="5" id="KW-1185">Reference proteome</keyword>
<evidence type="ECO:0000256" key="1">
    <source>
        <dbReference type="SAM" id="SignalP"/>
    </source>
</evidence>
<reference evidence="2 5" key="2">
    <citation type="submission" date="2021-05" db="EMBL/GenBank/DDBJ databases">
        <title>Molecular characterization for Shewanella algae harboring chromosomal blaOXA-55-like strains isolated from clinical and environment sample.</title>
        <authorList>
            <person name="Ohama Y."/>
            <person name="Aoki K."/>
            <person name="Harada S."/>
            <person name="Moriya K."/>
            <person name="Ishii Y."/>
            <person name="Tateda K."/>
        </authorList>
    </citation>
    <scope>NUCLEOTIDE SEQUENCE [LARGE SCALE GENOMIC DNA]</scope>
    <source>
        <strain evidence="2 5">MBTL60-118</strain>
    </source>
</reference>
<protein>
    <recommendedName>
        <fullName evidence="6">DUF1425 domain-containing protein</fullName>
    </recommendedName>
</protein>
<name>A0A1E5INM6_SHECO</name>
<dbReference type="STRING" id="23.BEL05_03580"/>
<dbReference type="Pfam" id="PF07233">
    <property type="entry name" value="DUF1425"/>
    <property type="match status" value="1"/>
</dbReference>
<sequence length="129" mass="14076">MNKIIVIALLAFALNACAPHTAGIMASSTGEQRIDNTRFNSEVSVERVMVVGQGDPLKAAGTISSKVATDLRLQYKFTWYDINGLTIEDEGVSWKSLKLHGKQQMQVSAVAPNSSAVRCELYVRKAFSN</sequence>
<dbReference type="AlphaFoldDB" id="A0A1E5INM6"/>
<dbReference type="CDD" id="cd09030">
    <property type="entry name" value="DUF1425"/>
    <property type="match status" value="1"/>
</dbReference>
<gene>
    <name evidence="3" type="ORF">BEL05_03580</name>
    <name evidence="2" type="ORF">TUM3794_15040</name>
</gene>
<dbReference type="EMBL" id="BPEU01000009">
    <property type="protein sequence ID" value="GIU39609.1"/>
    <property type="molecule type" value="Genomic_DNA"/>
</dbReference>
<dbReference type="Proteomes" id="UP000095230">
    <property type="component" value="Unassembled WGS sequence"/>
</dbReference>
<dbReference type="InterPro" id="IPR010824">
    <property type="entry name" value="DUF1425"/>
</dbReference>
<evidence type="ECO:0000313" key="2">
    <source>
        <dbReference type="EMBL" id="GIU39609.1"/>
    </source>
</evidence>
<feature type="signal peptide" evidence="1">
    <location>
        <begin position="1"/>
        <end position="18"/>
    </location>
</feature>
<dbReference type="InterPro" id="IPR038483">
    <property type="entry name" value="YcfL-like_sf"/>
</dbReference>
<organism evidence="3 4">
    <name type="scientific">Shewanella colwelliana</name>
    <name type="common">Alteromonas colwelliana</name>
    <dbReference type="NCBI Taxonomy" id="23"/>
    <lineage>
        <taxon>Bacteria</taxon>
        <taxon>Pseudomonadati</taxon>
        <taxon>Pseudomonadota</taxon>
        <taxon>Gammaproteobacteria</taxon>
        <taxon>Alteromonadales</taxon>
        <taxon>Shewanellaceae</taxon>
        <taxon>Shewanella</taxon>
    </lineage>
</organism>
<evidence type="ECO:0000313" key="3">
    <source>
        <dbReference type="EMBL" id="OEG72086.1"/>
    </source>
</evidence>
<proteinExistence type="predicted"/>
<dbReference type="Proteomes" id="UP000773469">
    <property type="component" value="Unassembled WGS sequence"/>
</dbReference>
<keyword evidence="1" id="KW-0732">Signal</keyword>
<evidence type="ECO:0000313" key="5">
    <source>
        <dbReference type="Proteomes" id="UP000773469"/>
    </source>
</evidence>
<evidence type="ECO:0008006" key="6">
    <source>
        <dbReference type="Google" id="ProtNLM"/>
    </source>
</evidence>
<dbReference type="EMBL" id="MCBT01000048">
    <property type="protein sequence ID" value="OEG72086.1"/>
    <property type="molecule type" value="Genomic_DNA"/>
</dbReference>
<feature type="chain" id="PRO_5009179025" description="DUF1425 domain-containing protein" evidence="1">
    <location>
        <begin position="19"/>
        <end position="129"/>
    </location>
</feature>
<reference evidence="3 4" key="1">
    <citation type="submission" date="2016-07" db="EMBL/GenBank/DDBJ databases">
        <title>Whole-genome of two Shewanella species isolated from a digestive organ of sea cucumber Apostichopus japonicus Selenka 1867.</title>
        <authorList>
            <person name="Hong H.-H."/>
            <person name="Choi H."/>
            <person name="Cheon S."/>
            <person name="Oh J.-S."/>
            <person name="Lee H.-G."/>
            <person name="Park C."/>
        </authorList>
    </citation>
    <scope>NUCLEOTIDE SEQUENCE [LARGE SCALE GENOMIC DNA]</scope>
    <source>
        <strain evidence="3 4">CSB03KR</strain>
    </source>
</reference>
<accession>A0A1E5INM6</accession>
<dbReference type="Gene3D" id="2.60.40.3230">
    <property type="match status" value="1"/>
</dbReference>
<comment type="caution">
    <text evidence="3">The sequence shown here is derived from an EMBL/GenBank/DDBJ whole genome shotgun (WGS) entry which is preliminary data.</text>
</comment>
<dbReference type="OrthoDB" id="5616034at2"/>
<dbReference type="RefSeq" id="WP_028762152.1">
    <property type="nucleotide sequence ID" value="NZ_BPEU01000009.1"/>
</dbReference>